<accession>A0ABS4IWP7</accession>
<protein>
    <submittedName>
        <fullName evidence="2">Sporulation protein (Polysaccharide deacetylase family)</fullName>
    </submittedName>
</protein>
<dbReference type="PROSITE" id="PS51677">
    <property type="entry name" value="NODB"/>
    <property type="match status" value="1"/>
</dbReference>
<dbReference type="EMBL" id="JAGGLB010000008">
    <property type="protein sequence ID" value="MBP1991286.1"/>
    <property type="molecule type" value="Genomic_DNA"/>
</dbReference>
<proteinExistence type="predicted"/>
<dbReference type="InterPro" id="IPR011330">
    <property type="entry name" value="Glyco_hydro/deAcase_b/a-brl"/>
</dbReference>
<dbReference type="RefSeq" id="WP_312894553.1">
    <property type="nucleotide sequence ID" value="NZ_JAGGLB010000008.1"/>
</dbReference>
<sequence length="347" mass="38602">MLRTKLLLSLGAFIIMWVVIQQNRSIELFVAAVQGDAVLYEGTTSLSNVLPIFARKESEDERQGLVELIQQEAAKRKVMPVDARMDRVWKAIPGYNGLEVDLEQTLRLAAHKPKSAHITYVMKETSPAIQLEDLGPSPIYKGNPLKPMVSLMINVAWGNEFIPSMLETLQNEHVHATFFFDGSWLKQNIETAKLIQDQGHELSNHAYSHKMMSKLSRSKAIEEISKTQELLNKELQVTNTLFAPPSGDFDQETVEIAADLGLRTVLWTLDTVDWTNPGAGRVLDRISSRVEPGSLILMHPTVSSSGALKGMIQAIKRKGLALGTVSELLSPNRVAQRGIDVELGEHF</sequence>
<evidence type="ECO:0000313" key="3">
    <source>
        <dbReference type="Proteomes" id="UP001519287"/>
    </source>
</evidence>
<dbReference type="SUPFAM" id="SSF88713">
    <property type="entry name" value="Glycoside hydrolase/deacetylase"/>
    <property type="match status" value="1"/>
</dbReference>
<dbReference type="Gene3D" id="3.20.20.370">
    <property type="entry name" value="Glycoside hydrolase/deacetylase"/>
    <property type="match status" value="1"/>
</dbReference>
<comment type="caution">
    <text evidence="2">The sequence shown here is derived from an EMBL/GenBank/DDBJ whole genome shotgun (WGS) entry which is preliminary data.</text>
</comment>
<name>A0ABS4IWP7_9BACL</name>
<reference evidence="2 3" key="1">
    <citation type="submission" date="2021-03" db="EMBL/GenBank/DDBJ databases">
        <title>Genomic Encyclopedia of Type Strains, Phase IV (KMG-IV): sequencing the most valuable type-strain genomes for metagenomic binning, comparative biology and taxonomic classification.</title>
        <authorList>
            <person name="Goeker M."/>
        </authorList>
    </citation>
    <scope>NUCLEOTIDE SEQUENCE [LARGE SCALE GENOMIC DNA]</scope>
    <source>
        <strain evidence="2 3">DSM 26048</strain>
    </source>
</reference>
<evidence type="ECO:0000313" key="2">
    <source>
        <dbReference type="EMBL" id="MBP1991286.1"/>
    </source>
</evidence>
<dbReference type="InterPro" id="IPR002509">
    <property type="entry name" value="NODB_dom"/>
</dbReference>
<dbReference type="PANTHER" id="PTHR10587:SF80">
    <property type="entry name" value="CHITOOLIGOSACCHARIDE DEACETYLASE"/>
    <property type="match status" value="1"/>
</dbReference>
<dbReference type="Proteomes" id="UP001519287">
    <property type="component" value="Unassembled WGS sequence"/>
</dbReference>
<evidence type="ECO:0000259" key="1">
    <source>
        <dbReference type="PROSITE" id="PS51677"/>
    </source>
</evidence>
<gene>
    <name evidence="2" type="ORF">J2Z66_002893</name>
</gene>
<dbReference type="PANTHER" id="PTHR10587">
    <property type="entry name" value="GLYCOSYL TRANSFERASE-RELATED"/>
    <property type="match status" value="1"/>
</dbReference>
<dbReference type="InterPro" id="IPR050248">
    <property type="entry name" value="Polysacc_deacetylase_ArnD"/>
</dbReference>
<keyword evidence="3" id="KW-1185">Reference proteome</keyword>
<organism evidence="2 3">
    <name type="scientific">Paenibacillus eucommiae</name>
    <dbReference type="NCBI Taxonomy" id="1355755"/>
    <lineage>
        <taxon>Bacteria</taxon>
        <taxon>Bacillati</taxon>
        <taxon>Bacillota</taxon>
        <taxon>Bacilli</taxon>
        <taxon>Bacillales</taxon>
        <taxon>Paenibacillaceae</taxon>
        <taxon>Paenibacillus</taxon>
    </lineage>
</organism>
<dbReference type="Pfam" id="PF01522">
    <property type="entry name" value="Polysacc_deac_1"/>
    <property type="match status" value="1"/>
</dbReference>
<feature type="domain" description="NodB homology" evidence="1">
    <location>
        <begin position="147"/>
        <end position="323"/>
    </location>
</feature>
<dbReference type="CDD" id="cd10950">
    <property type="entry name" value="CE4_BsYlxY_like"/>
    <property type="match status" value="1"/>
</dbReference>